<proteinExistence type="inferred from homology"/>
<evidence type="ECO:0000256" key="6">
    <source>
        <dbReference type="ARBA" id="ARBA00022842"/>
    </source>
</evidence>
<evidence type="ECO:0000256" key="3">
    <source>
        <dbReference type="ARBA" id="ARBA00012633"/>
    </source>
</evidence>
<comment type="similarity">
    <text evidence="2">Belongs to the inositol monophosphatase superfamily.</text>
</comment>
<comment type="cofactor">
    <cofactor evidence="1 10">
        <name>Mg(2+)</name>
        <dbReference type="ChEBI" id="CHEBI:18420"/>
    </cofactor>
</comment>
<dbReference type="Gene3D" id="3.30.540.10">
    <property type="entry name" value="Fructose-1,6-Bisphosphatase, subunit A, domain 1"/>
    <property type="match status" value="1"/>
</dbReference>
<comment type="catalytic activity">
    <reaction evidence="9">
        <text>3'-phosphoadenylyl sulfate + H2O = adenosine 5'-phosphosulfate + phosphate</text>
        <dbReference type="Rhea" id="RHEA:77639"/>
        <dbReference type="ChEBI" id="CHEBI:15377"/>
        <dbReference type="ChEBI" id="CHEBI:43474"/>
        <dbReference type="ChEBI" id="CHEBI:58243"/>
        <dbReference type="ChEBI" id="CHEBI:58339"/>
        <dbReference type="EC" id="3.1.3.7"/>
    </reaction>
    <physiologicalReaction direction="left-to-right" evidence="9">
        <dbReference type="Rhea" id="RHEA:77640"/>
    </physiologicalReaction>
</comment>
<evidence type="ECO:0000256" key="2">
    <source>
        <dbReference type="ARBA" id="ARBA00009759"/>
    </source>
</evidence>
<comment type="caution">
    <text evidence="11">The sequence shown here is derived from an EMBL/GenBank/DDBJ whole genome shotgun (WGS) entry which is preliminary data.</text>
</comment>
<keyword evidence="12" id="KW-1185">Reference proteome</keyword>
<evidence type="ECO:0000313" key="12">
    <source>
        <dbReference type="Proteomes" id="UP000789706"/>
    </source>
</evidence>
<gene>
    <name evidence="11" type="ORF">DEBURN_LOCUS1296</name>
</gene>
<dbReference type="OrthoDB" id="411145at2759"/>
<dbReference type="GO" id="GO:0008441">
    <property type="term" value="F:3'(2'),5'-bisphosphate nucleotidase activity"/>
    <property type="evidence" value="ECO:0007669"/>
    <property type="project" value="UniProtKB-EC"/>
</dbReference>
<dbReference type="InterPro" id="IPR000760">
    <property type="entry name" value="Inositol_monophosphatase-like"/>
</dbReference>
<evidence type="ECO:0000256" key="5">
    <source>
        <dbReference type="ARBA" id="ARBA00022801"/>
    </source>
</evidence>
<keyword evidence="5" id="KW-0378">Hydrolase</keyword>
<dbReference type="PANTHER" id="PTHR43200:SF6">
    <property type="entry name" value="3'(2'),5'-BISPHOSPHATE NUCLEOTIDASE"/>
    <property type="match status" value="1"/>
</dbReference>
<keyword evidence="6 10" id="KW-0460">Magnesium</keyword>
<sequence>MSFLSAERAVAIAAVLQASRVCQKVFQKLVTIEAYTKSDKSPVTVADFSSQAIISTFLHKNFPNDPIVGEEDSDALHGESGKALRDKVLSSTNSVLDEPLDEQKLFETLDRGSYSGGAKGIDGTKGFLRGGQYAVCLGLIIDGHVQLGVTGCPNLPVDFKEPTGEKGCLFVAVRGQGAFQVNFSSLVEKQISLAEVSSVSDATFCESVEEAHSSHGEAAQIASLLGITKPSIRMDSQCKYCSIARGDTDILLRLPVIRSLLIHEAGGVVSDINGKPLDFSLGRTLKNNKGVVVAHSNIHSQVIKAVQQVLFSK</sequence>
<evidence type="ECO:0000256" key="1">
    <source>
        <dbReference type="ARBA" id="ARBA00001946"/>
    </source>
</evidence>
<evidence type="ECO:0000256" key="10">
    <source>
        <dbReference type="PIRSR" id="PIRSR600760-2"/>
    </source>
</evidence>
<dbReference type="Pfam" id="PF00459">
    <property type="entry name" value="Inositol_P"/>
    <property type="match status" value="2"/>
</dbReference>
<evidence type="ECO:0000256" key="9">
    <source>
        <dbReference type="ARBA" id="ARBA00044484"/>
    </source>
</evidence>
<dbReference type="InterPro" id="IPR051090">
    <property type="entry name" value="Inositol_monoP_superfamily"/>
</dbReference>
<dbReference type="Gene3D" id="3.40.190.80">
    <property type="match status" value="1"/>
</dbReference>
<feature type="binding site" evidence="10">
    <location>
        <position position="122"/>
    </location>
    <ligand>
        <name>Mg(2+)</name>
        <dbReference type="ChEBI" id="CHEBI:18420"/>
        <label>1</label>
        <note>catalytic</note>
    </ligand>
</feature>
<dbReference type="InterPro" id="IPR006239">
    <property type="entry name" value="DPNP"/>
</dbReference>
<dbReference type="SUPFAM" id="SSF56655">
    <property type="entry name" value="Carbohydrate phosphatase"/>
    <property type="match status" value="1"/>
</dbReference>
<dbReference type="NCBIfam" id="TIGR01330">
    <property type="entry name" value="bisphos_HAL2"/>
    <property type="match status" value="1"/>
</dbReference>
<evidence type="ECO:0000256" key="8">
    <source>
        <dbReference type="ARBA" id="ARBA00044479"/>
    </source>
</evidence>
<comment type="catalytic activity">
    <reaction evidence="7">
        <text>adenosine 2',5'-bisphosphate + H2O = AMP + phosphate</text>
        <dbReference type="Rhea" id="RHEA:77643"/>
        <dbReference type="ChEBI" id="CHEBI:15377"/>
        <dbReference type="ChEBI" id="CHEBI:43474"/>
        <dbReference type="ChEBI" id="CHEBI:194156"/>
        <dbReference type="ChEBI" id="CHEBI:456215"/>
        <dbReference type="EC" id="3.1.3.7"/>
    </reaction>
    <physiologicalReaction direction="left-to-right" evidence="7">
        <dbReference type="Rhea" id="RHEA:77644"/>
    </physiologicalReaction>
</comment>
<dbReference type="EMBL" id="CAJVPK010000056">
    <property type="protein sequence ID" value="CAG8439198.1"/>
    <property type="molecule type" value="Genomic_DNA"/>
</dbReference>
<evidence type="ECO:0000256" key="4">
    <source>
        <dbReference type="ARBA" id="ARBA00022723"/>
    </source>
</evidence>
<feature type="binding site" evidence="10">
    <location>
        <position position="70"/>
    </location>
    <ligand>
        <name>Mg(2+)</name>
        <dbReference type="ChEBI" id="CHEBI:18420"/>
        <label>1</label>
        <note>catalytic</note>
    </ligand>
</feature>
<name>A0A9N8V2A6_9GLOM</name>
<keyword evidence="4 10" id="KW-0479">Metal-binding</keyword>
<dbReference type="AlphaFoldDB" id="A0A9N8V2A6"/>
<evidence type="ECO:0000256" key="7">
    <source>
        <dbReference type="ARBA" id="ARBA00044466"/>
    </source>
</evidence>
<accession>A0A9N8V2A6</accession>
<dbReference type="GO" id="GO:0046872">
    <property type="term" value="F:metal ion binding"/>
    <property type="evidence" value="ECO:0007669"/>
    <property type="project" value="UniProtKB-KW"/>
</dbReference>
<evidence type="ECO:0000313" key="11">
    <source>
        <dbReference type="EMBL" id="CAG8439198.1"/>
    </source>
</evidence>
<dbReference type="CDD" id="cd01517">
    <property type="entry name" value="PAP_phosphatase"/>
    <property type="match status" value="1"/>
</dbReference>
<reference evidence="11" key="1">
    <citation type="submission" date="2021-06" db="EMBL/GenBank/DDBJ databases">
        <authorList>
            <person name="Kallberg Y."/>
            <person name="Tangrot J."/>
            <person name="Rosling A."/>
        </authorList>
    </citation>
    <scope>NUCLEOTIDE SEQUENCE</scope>
    <source>
        <strain evidence="11">AZ414A</strain>
    </source>
</reference>
<dbReference type="PANTHER" id="PTHR43200">
    <property type="entry name" value="PHOSPHATASE"/>
    <property type="match status" value="1"/>
</dbReference>
<comment type="catalytic activity">
    <reaction evidence="8">
        <text>adenosine 3',5'-bisphosphate + H2O = AMP + phosphate</text>
        <dbReference type="Rhea" id="RHEA:10040"/>
        <dbReference type="ChEBI" id="CHEBI:15377"/>
        <dbReference type="ChEBI" id="CHEBI:43474"/>
        <dbReference type="ChEBI" id="CHEBI:58343"/>
        <dbReference type="ChEBI" id="CHEBI:456215"/>
        <dbReference type="EC" id="3.1.3.7"/>
    </reaction>
    <physiologicalReaction direction="left-to-right" evidence="8">
        <dbReference type="Rhea" id="RHEA:10041"/>
    </physiologicalReaction>
</comment>
<dbReference type="Proteomes" id="UP000789706">
    <property type="component" value="Unassembled WGS sequence"/>
</dbReference>
<dbReference type="GO" id="GO:0000103">
    <property type="term" value="P:sulfate assimilation"/>
    <property type="evidence" value="ECO:0007669"/>
    <property type="project" value="TreeGrafter"/>
</dbReference>
<organism evidence="11 12">
    <name type="scientific">Diversispora eburnea</name>
    <dbReference type="NCBI Taxonomy" id="1213867"/>
    <lineage>
        <taxon>Eukaryota</taxon>
        <taxon>Fungi</taxon>
        <taxon>Fungi incertae sedis</taxon>
        <taxon>Mucoromycota</taxon>
        <taxon>Glomeromycotina</taxon>
        <taxon>Glomeromycetes</taxon>
        <taxon>Diversisporales</taxon>
        <taxon>Diversisporaceae</taxon>
        <taxon>Diversispora</taxon>
    </lineage>
</organism>
<protein>
    <recommendedName>
        <fullName evidence="3">3'(2'),5'-bisphosphate nucleotidase</fullName>
        <ecNumber evidence="3">3.1.3.7</ecNumber>
    </recommendedName>
</protein>
<dbReference type="EC" id="3.1.3.7" evidence="3"/>
<feature type="binding site" evidence="10">
    <location>
        <position position="121"/>
    </location>
    <ligand>
        <name>Mg(2+)</name>
        <dbReference type="ChEBI" id="CHEBI:18420"/>
        <label>1</label>
        <note>catalytic</note>
    </ligand>
</feature>